<feature type="transmembrane region" description="Helical" evidence="1">
    <location>
        <begin position="171"/>
        <end position="197"/>
    </location>
</feature>
<feature type="transmembrane region" description="Helical" evidence="1">
    <location>
        <begin position="217"/>
        <end position="249"/>
    </location>
</feature>
<proteinExistence type="predicted"/>
<feature type="transmembrane region" description="Helical" evidence="1">
    <location>
        <begin position="297"/>
        <end position="320"/>
    </location>
</feature>
<evidence type="ECO:0000313" key="3">
    <source>
        <dbReference type="Proteomes" id="UP000622610"/>
    </source>
</evidence>
<accession>A0A917N4Q9</accession>
<keyword evidence="1" id="KW-0812">Transmembrane</keyword>
<evidence type="ECO:0000256" key="1">
    <source>
        <dbReference type="SAM" id="Phobius"/>
    </source>
</evidence>
<feature type="transmembrane region" description="Helical" evidence="1">
    <location>
        <begin position="12"/>
        <end position="31"/>
    </location>
</feature>
<gene>
    <name evidence="2" type="ORF">GCM10011482_15520</name>
</gene>
<organism evidence="2 3">
    <name type="scientific">Enterococcus alcedinis</name>
    <dbReference type="NCBI Taxonomy" id="1274384"/>
    <lineage>
        <taxon>Bacteria</taxon>
        <taxon>Bacillati</taxon>
        <taxon>Bacillota</taxon>
        <taxon>Bacilli</taxon>
        <taxon>Lactobacillales</taxon>
        <taxon>Enterococcaceae</taxon>
        <taxon>Enterococcus</taxon>
    </lineage>
</organism>
<keyword evidence="1" id="KW-0472">Membrane</keyword>
<keyword evidence="3" id="KW-1185">Reference proteome</keyword>
<evidence type="ECO:0000313" key="2">
    <source>
        <dbReference type="EMBL" id="GGI65898.1"/>
    </source>
</evidence>
<dbReference type="EMBL" id="BMDT01000006">
    <property type="protein sequence ID" value="GGI65898.1"/>
    <property type="molecule type" value="Genomic_DNA"/>
</dbReference>
<dbReference type="Proteomes" id="UP000622610">
    <property type="component" value="Unassembled WGS sequence"/>
</dbReference>
<reference evidence="2" key="2">
    <citation type="submission" date="2020-09" db="EMBL/GenBank/DDBJ databases">
        <authorList>
            <person name="Sun Q."/>
            <person name="Sedlacek I."/>
        </authorList>
    </citation>
    <scope>NUCLEOTIDE SEQUENCE</scope>
    <source>
        <strain evidence="2">CCM 8433</strain>
    </source>
</reference>
<keyword evidence="1" id="KW-1133">Transmembrane helix</keyword>
<name>A0A917N4Q9_9ENTE</name>
<comment type="caution">
    <text evidence="2">The sequence shown here is derived from an EMBL/GenBank/DDBJ whole genome shotgun (WGS) entry which is preliminary data.</text>
</comment>
<dbReference type="RefSeq" id="WP_188367736.1">
    <property type="nucleotide sequence ID" value="NZ_BMDT01000006.1"/>
</dbReference>
<reference evidence="2" key="1">
    <citation type="journal article" date="2014" name="Int. J. Syst. Evol. Microbiol.">
        <title>Complete genome sequence of Corynebacterium casei LMG S-19264T (=DSM 44701T), isolated from a smear-ripened cheese.</title>
        <authorList>
            <consortium name="US DOE Joint Genome Institute (JGI-PGF)"/>
            <person name="Walter F."/>
            <person name="Albersmeier A."/>
            <person name="Kalinowski J."/>
            <person name="Ruckert C."/>
        </authorList>
    </citation>
    <scope>NUCLEOTIDE SEQUENCE</scope>
    <source>
        <strain evidence="2">CCM 8433</strain>
    </source>
</reference>
<feature type="transmembrane region" description="Helical" evidence="1">
    <location>
        <begin position="341"/>
        <end position="362"/>
    </location>
</feature>
<protein>
    <submittedName>
        <fullName evidence="2">Uncharacterized protein</fullName>
    </submittedName>
</protein>
<feature type="transmembrane region" description="Helical" evidence="1">
    <location>
        <begin position="124"/>
        <end position="146"/>
    </location>
</feature>
<dbReference type="AlphaFoldDB" id="A0A917N4Q9"/>
<sequence>MDKNLRNIFQARYKAVLLFLVVGFFALYAGGGFSTVKGWNFTYDWLNSDEFKNDFNNPENNYTKGYDEDGELLPYLDIEEYQLRSLVLFNPSYSSAYSTQTNDSNTRFKPDQSYERGHVYWSQFAFLSLLLIALCLFLLSFALFFIDSKTNFNAFLFSLSYKKKEIFRAKLLYLGIPVMTSIALGIIIHQVTIYLLIPDIYVNATLGQMLYSGLTHWVFLLFTSLAGSFLGVLLGNLVTAPLMIGIGILSLSQLNQFSTHFQGLLESLHLGSVNQFFEQTIRSYSSIAINHLDKTGATFLALLLLFGLTILLFLVAEKIYENTSLESNGKVLTVPRYRRRFFVTLAICTSLYYTIAATDFLFHMDYYGYLPLGQLLLLPIICTISSFIVTYYDEIFKFWNKRYLDRMTKKIQ</sequence>
<feature type="transmembrane region" description="Helical" evidence="1">
    <location>
        <begin position="368"/>
        <end position="392"/>
    </location>
</feature>